<sequence length="77" mass="8608">MVVIILLLTMGMLSLSFMTPMTLMIFMEYLTLYLVFYYLLSLPMTAVGVIMLTFVLVFEGVLFACLVMTSSTSSLEG</sequence>
<evidence type="ECO:0000256" key="1">
    <source>
        <dbReference type="SAM" id="Phobius"/>
    </source>
</evidence>
<keyword evidence="1" id="KW-0812">Transmembrane</keyword>
<proteinExistence type="predicted"/>
<keyword evidence="1" id="KW-1133">Transmembrane helix</keyword>
<name>A0AA86M3V4_9UROC</name>
<reference evidence="2" key="1">
    <citation type="submission" date="2020-10" db="EMBL/GenBank/DDBJ databases">
        <title>Nuclear ribosomal and mitochondrial DNA copy number and intra-individual variation in the tunicate zooplankton salps.</title>
        <authorList>
            <person name="Goodall-Copestake W.P."/>
        </authorList>
    </citation>
    <scope>NUCLEOTIDE SEQUENCE</scope>
    <source>
        <strain evidence="2">E32_Tv1</strain>
        <tissue evidence="2">Muscle</tissue>
    </source>
</reference>
<keyword evidence="2" id="KW-0496">Mitochondrion</keyword>
<dbReference type="EMBL" id="LC590040">
    <property type="protein sequence ID" value="BCM73327.1"/>
    <property type="molecule type" value="Genomic_DNA"/>
</dbReference>
<protein>
    <submittedName>
        <fullName evidence="2">NADH dehydrogenase subunit 4L</fullName>
    </submittedName>
</protein>
<geneLocation type="mitochondrion" evidence="2"/>
<keyword evidence="1" id="KW-0472">Membrane</keyword>
<evidence type="ECO:0000313" key="2">
    <source>
        <dbReference type="EMBL" id="BCM73327.1"/>
    </source>
</evidence>
<dbReference type="AlphaFoldDB" id="A0AA86M3V4"/>
<accession>A0AA86M3V4</accession>
<gene>
    <name evidence="2" type="primary">nad4L</name>
</gene>
<organism evidence="2">
    <name type="scientific">Thetys vagina</name>
    <dbReference type="NCBI Taxonomy" id="942565"/>
    <lineage>
        <taxon>Eukaryota</taxon>
        <taxon>Metazoa</taxon>
        <taxon>Chordata</taxon>
        <taxon>Tunicata</taxon>
        <taxon>Thaliacea</taxon>
        <taxon>Salpida</taxon>
        <taxon>Salpidae</taxon>
        <taxon>Thetys</taxon>
    </lineage>
</organism>
<feature type="transmembrane region" description="Helical" evidence="1">
    <location>
        <begin position="34"/>
        <end position="67"/>
    </location>
</feature>